<organism evidence="1 2">
    <name type="scientific">Geodia barretti</name>
    <name type="common">Barrett's horny sponge</name>
    <dbReference type="NCBI Taxonomy" id="519541"/>
    <lineage>
        <taxon>Eukaryota</taxon>
        <taxon>Metazoa</taxon>
        <taxon>Porifera</taxon>
        <taxon>Demospongiae</taxon>
        <taxon>Heteroscleromorpha</taxon>
        <taxon>Tetractinellida</taxon>
        <taxon>Astrophorina</taxon>
        <taxon>Geodiidae</taxon>
        <taxon>Geodia</taxon>
    </lineage>
</organism>
<evidence type="ECO:0000313" key="1">
    <source>
        <dbReference type="EMBL" id="CAI8017821.1"/>
    </source>
</evidence>
<evidence type="ECO:0000313" key="2">
    <source>
        <dbReference type="Proteomes" id="UP001174909"/>
    </source>
</evidence>
<protein>
    <submittedName>
        <fullName evidence="1">Uncharacterized protein</fullName>
    </submittedName>
</protein>
<keyword evidence="2" id="KW-1185">Reference proteome</keyword>
<dbReference type="EMBL" id="CASHTH010001660">
    <property type="protein sequence ID" value="CAI8017821.1"/>
    <property type="molecule type" value="Genomic_DNA"/>
</dbReference>
<sequence>MQEVHLVLQLRDDNDAVVAFTDETAADLKSFLILFTQKSMFPLENIREAVRRRKRQAENTPQTPLPSQTTPVAIQNRTTLAEVLERNETCSRHVVFLTTAELSYDGNVVAPTPGAIKLTYCLGKCSFDHRLPTNSSTPTDHRTQLLIHQLLNNLQAKLH</sequence>
<accession>A0AA35RWF1</accession>
<comment type="caution">
    <text evidence="1">The sequence shown here is derived from an EMBL/GenBank/DDBJ whole genome shotgun (WGS) entry which is preliminary data.</text>
</comment>
<feature type="non-terminal residue" evidence="1">
    <location>
        <position position="159"/>
    </location>
</feature>
<dbReference type="Proteomes" id="UP001174909">
    <property type="component" value="Unassembled WGS sequence"/>
</dbReference>
<name>A0AA35RWF1_GEOBA</name>
<reference evidence="1" key="1">
    <citation type="submission" date="2023-03" db="EMBL/GenBank/DDBJ databases">
        <authorList>
            <person name="Steffen K."/>
            <person name="Cardenas P."/>
        </authorList>
    </citation>
    <scope>NUCLEOTIDE SEQUENCE</scope>
</reference>
<gene>
    <name evidence="1" type="ORF">GBAR_LOCUS10760</name>
</gene>
<dbReference type="AlphaFoldDB" id="A0AA35RWF1"/>
<proteinExistence type="predicted"/>